<feature type="modified residue" description="Phosphohistidine" evidence="1">
    <location>
        <position position="62"/>
    </location>
</feature>
<sequence length="118" mass="12938">MSFSSAESSPIDLEQLQQISGNDPEFEQELLQLFVEDAIAQTAILEEAIAQQNSQAIEETAHHLKGASANVGATSMAETAAQLEVAARHQQSEQHHRLFKALQQGLDEVRHYLNGLDS</sequence>
<keyword evidence="5" id="KW-1185">Reference proteome</keyword>
<dbReference type="Pfam" id="PF01627">
    <property type="entry name" value="Hpt"/>
    <property type="match status" value="1"/>
</dbReference>
<dbReference type="EMBL" id="JBHZOL010000073">
    <property type="protein sequence ID" value="MFE4106834.1"/>
    <property type="molecule type" value="Genomic_DNA"/>
</dbReference>
<reference evidence="4 5" key="1">
    <citation type="submission" date="2024-10" db="EMBL/GenBank/DDBJ databases">
        <authorList>
            <person name="Ratan Roy A."/>
            <person name="Morales Sandoval P.H."/>
            <person name="De Los Santos Villalobos S."/>
            <person name="Chakraborty S."/>
            <person name="Mukherjee J."/>
        </authorList>
    </citation>
    <scope>NUCLEOTIDE SEQUENCE [LARGE SCALE GENOMIC DNA]</scope>
    <source>
        <strain evidence="4 5">S1</strain>
    </source>
</reference>
<evidence type="ECO:0000256" key="1">
    <source>
        <dbReference type="PROSITE-ProRule" id="PRU00110"/>
    </source>
</evidence>
<gene>
    <name evidence="4" type="ORF">ACFVKH_11135</name>
</gene>
<evidence type="ECO:0000313" key="5">
    <source>
        <dbReference type="Proteomes" id="UP001600165"/>
    </source>
</evidence>
<comment type="caution">
    <text evidence="4">The sequence shown here is derived from an EMBL/GenBank/DDBJ whole genome shotgun (WGS) entry which is preliminary data.</text>
</comment>
<feature type="region of interest" description="Disordered" evidence="2">
    <location>
        <begin position="1"/>
        <end position="20"/>
    </location>
</feature>
<dbReference type="Proteomes" id="UP001600165">
    <property type="component" value="Unassembled WGS sequence"/>
</dbReference>
<dbReference type="SUPFAM" id="SSF47226">
    <property type="entry name" value="Histidine-containing phosphotransfer domain, HPT domain"/>
    <property type="match status" value="1"/>
</dbReference>
<evidence type="ECO:0000256" key="2">
    <source>
        <dbReference type="SAM" id="MobiDB-lite"/>
    </source>
</evidence>
<protein>
    <submittedName>
        <fullName evidence="4">Hpt domain-containing protein</fullName>
    </submittedName>
</protein>
<dbReference type="SMART" id="SM00073">
    <property type="entry name" value="HPT"/>
    <property type="match status" value="1"/>
</dbReference>
<organism evidence="4 5">
    <name type="scientific">Almyronema epifaneia S1</name>
    <dbReference type="NCBI Taxonomy" id="2991925"/>
    <lineage>
        <taxon>Bacteria</taxon>
        <taxon>Bacillati</taxon>
        <taxon>Cyanobacteriota</taxon>
        <taxon>Cyanophyceae</taxon>
        <taxon>Nodosilineales</taxon>
        <taxon>Nodosilineaceae</taxon>
        <taxon>Almyronema</taxon>
        <taxon>Almyronema epifaneia</taxon>
    </lineage>
</organism>
<dbReference type="InterPro" id="IPR008207">
    <property type="entry name" value="Sig_transdc_His_kin_Hpt_dom"/>
</dbReference>
<dbReference type="InterPro" id="IPR036641">
    <property type="entry name" value="HPT_dom_sf"/>
</dbReference>
<dbReference type="Gene3D" id="1.20.120.160">
    <property type="entry name" value="HPT domain"/>
    <property type="match status" value="1"/>
</dbReference>
<dbReference type="RefSeq" id="WP_377964974.1">
    <property type="nucleotide sequence ID" value="NZ_JBHZOL010000073.1"/>
</dbReference>
<evidence type="ECO:0000313" key="4">
    <source>
        <dbReference type="EMBL" id="MFE4106834.1"/>
    </source>
</evidence>
<evidence type="ECO:0000259" key="3">
    <source>
        <dbReference type="PROSITE" id="PS50894"/>
    </source>
</evidence>
<accession>A0ABW6IF70</accession>
<keyword evidence="1" id="KW-0597">Phosphoprotein</keyword>
<feature type="domain" description="HPt" evidence="3">
    <location>
        <begin position="23"/>
        <end position="116"/>
    </location>
</feature>
<dbReference type="PROSITE" id="PS50894">
    <property type="entry name" value="HPT"/>
    <property type="match status" value="1"/>
</dbReference>
<dbReference type="CDD" id="cd00088">
    <property type="entry name" value="HPT"/>
    <property type="match status" value="1"/>
</dbReference>
<name>A0ABW6IF70_9CYAN</name>
<proteinExistence type="predicted"/>